<dbReference type="InterPro" id="IPR016187">
    <property type="entry name" value="CTDL_fold"/>
</dbReference>
<dbReference type="VEuPathDB" id="VectorBase:AALC636_019320"/>
<accession>A0A1W7R6M0</accession>
<dbReference type="InterPro" id="IPR050111">
    <property type="entry name" value="C-type_lectin/snaclec_domain"/>
</dbReference>
<dbReference type="InterPro" id="IPR001304">
    <property type="entry name" value="C-type_lectin-like"/>
</dbReference>
<dbReference type="VEuPathDB" id="VectorBase:AALFPA_060717"/>
<dbReference type="Pfam" id="PF00059">
    <property type="entry name" value="Lectin_C"/>
    <property type="match status" value="1"/>
</dbReference>
<keyword evidence="1" id="KW-0732">Signal</keyword>
<keyword evidence="3" id="KW-0812">Transmembrane</keyword>
<feature type="chain" id="PRO_5013117371" evidence="1">
    <location>
        <begin position="24"/>
        <end position="159"/>
    </location>
</feature>
<dbReference type="SMART" id="SM00034">
    <property type="entry name" value="CLECT"/>
    <property type="match status" value="1"/>
</dbReference>
<name>A0A1W7R6M0_AEDAL</name>
<evidence type="ECO:0000259" key="2">
    <source>
        <dbReference type="PROSITE" id="PS50041"/>
    </source>
</evidence>
<dbReference type="PROSITE" id="PS50041">
    <property type="entry name" value="C_TYPE_LECTIN_2"/>
    <property type="match status" value="1"/>
</dbReference>
<evidence type="ECO:0000256" key="1">
    <source>
        <dbReference type="SAM" id="SignalP"/>
    </source>
</evidence>
<dbReference type="AlphaFoldDB" id="A0A1W7R6M0"/>
<dbReference type="EMBL" id="GEHC01000847">
    <property type="protein sequence ID" value="JAV46798.1"/>
    <property type="molecule type" value="Transcribed_RNA"/>
</dbReference>
<feature type="domain" description="C-type lectin" evidence="2">
    <location>
        <begin position="22"/>
        <end position="147"/>
    </location>
</feature>
<feature type="signal peptide" evidence="1">
    <location>
        <begin position="1"/>
        <end position="23"/>
    </location>
</feature>
<sequence>MVPRCSALIVVLIATHLLVSTVAENLFHFSSYKKNWFQANEYCHQRGMRLAIIDSPLKHEMVVREAKATQSHPQAYFGGWLGASDLGLAGTYIWHGTGNKVAFAKWKPGEPSGGDEHCVVLHYWQDMGFMWTWNDGHCVTELTAICEPIENVSCIEQFK</sequence>
<reference evidence="3" key="1">
    <citation type="submission" date="2016-03" db="EMBL/GenBank/DDBJ databases">
        <title>RNAseq analyses of the sensorial organs of adult female Aedes albopictus.</title>
        <authorList>
            <person name="Fabrizio L."/>
            <person name="Ribeiro J.M."/>
            <person name="Arca B."/>
        </authorList>
    </citation>
    <scope>NUCLEOTIDE SEQUENCE</scope>
</reference>
<dbReference type="Gene3D" id="3.10.100.10">
    <property type="entry name" value="Mannose-Binding Protein A, subunit A"/>
    <property type="match status" value="1"/>
</dbReference>
<keyword evidence="3" id="KW-0675">Receptor</keyword>
<dbReference type="PANTHER" id="PTHR22803">
    <property type="entry name" value="MANNOSE, PHOSPHOLIPASE, LECTIN RECEPTOR RELATED"/>
    <property type="match status" value="1"/>
</dbReference>
<organism evidence="3">
    <name type="scientific">Aedes albopictus</name>
    <name type="common">Asian tiger mosquito</name>
    <name type="synonym">Stegomyia albopicta</name>
    <dbReference type="NCBI Taxonomy" id="7160"/>
    <lineage>
        <taxon>Eukaryota</taxon>
        <taxon>Metazoa</taxon>
        <taxon>Ecdysozoa</taxon>
        <taxon>Arthropoda</taxon>
        <taxon>Hexapoda</taxon>
        <taxon>Insecta</taxon>
        <taxon>Pterygota</taxon>
        <taxon>Neoptera</taxon>
        <taxon>Endopterygota</taxon>
        <taxon>Diptera</taxon>
        <taxon>Nematocera</taxon>
        <taxon>Culicoidea</taxon>
        <taxon>Culicidae</taxon>
        <taxon>Culicinae</taxon>
        <taxon>Aedini</taxon>
        <taxon>Aedes</taxon>
        <taxon>Stegomyia</taxon>
    </lineage>
</organism>
<evidence type="ECO:0000313" key="3">
    <source>
        <dbReference type="EMBL" id="JAV46798.1"/>
    </source>
</evidence>
<proteinExistence type="predicted"/>
<keyword evidence="3" id="KW-0472">Membrane</keyword>
<dbReference type="VEuPathDB" id="VectorBase:AALF016234"/>
<protein>
    <submittedName>
        <fullName evidence="3">Putative type ii transmembrane receptor otb7 aedes aegypti</fullName>
    </submittedName>
</protein>
<dbReference type="InterPro" id="IPR016186">
    <property type="entry name" value="C-type_lectin-like/link_sf"/>
</dbReference>
<dbReference type="SUPFAM" id="SSF56436">
    <property type="entry name" value="C-type lectin-like"/>
    <property type="match status" value="1"/>
</dbReference>
<dbReference type="CDD" id="cd00037">
    <property type="entry name" value="CLECT"/>
    <property type="match status" value="1"/>
</dbReference>